<accession>A0A8S1LTT7</accession>
<gene>
    <name evidence="1" type="ORF">PPRIM_AZ9-3.1.T0460184</name>
</gene>
<organism evidence="1 2">
    <name type="scientific">Paramecium primaurelia</name>
    <dbReference type="NCBI Taxonomy" id="5886"/>
    <lineage>
        <taxon>Eukaryota</taxon>
        <taxon>Sar</taxon>
        <taxon>Alveolata</taxon>
        <taxon>Ciliophora</taxon>
        <taxon>Intramacronucleata</taxon>
        <taxon>Oligohymenophorea</taxon>
        <taxon>Peniculida</taxon>
        <taxon>Parameciidae</taxon>
        <taxon>Paramecium</taxon>
    </lineage>
</organism>
<dbReference type="Proteomes" id="UP000688137">
    <property type="component" value="Unassembled WGS sequence"/>
</dbReference>
<sequence length="93" mass="11103">MLEMKNQNQKVNKKFQLKKEFIISSSFSLKFELNSDMSFFLSNFISPLFDLKSKLKKMSQRRKLFTLFSNHIDEQSPPQFVKGVIIFSFIEFH</sequence>
<proteinExistence type="predicted"/>
<reference evidence="1" key="1">
    <citation type="submission" date="2021-01" db="EMBL/GenBank/DDBJ databases">
        <authorList>
            <consortium name="Genoscope - CEA"/>
            <person name="William W."/>
        </authorList>
    </citation>
    <scope>NUCLEOTIDE SEQUENCE</scope>
</reference>
<evidence type="ECO:0000313" key="2">
    <source>
        <dbReference type="Proteomes" id="UP000688137"/>
    </source>
</evidence>
<name>A0A8S1LTT7_PARPR</name>
<dbReference type="EMBL" id="CAJJDM010000046">
    <property type="protein sequence ID" value="CAD8070877.1"/>
    <property type="molecule type" value="Genomic_DNA"/>
</dbReference>
<dbReference type="AlphaFoldDB" id="A0A8S1LTT7"/>
<evidence type="ECO:0000313" key="1">
    <source>
        <dbReference type="EMBL" id="CAD8070877.1"/>
    </source>
</evidence>
<protein>
    <submittedName>
        <fullName evidence="1">Uncharacterized protein</fullName>
    </submittedName>
</protein>
<comment type="caution">
    <text evidence="1">The sequence shown here is derived from an EMBL/GenBank/DDBJ whole genome shotgun (WGS) entry which is preliminary data.</text>
</comment>
<keyword evidence="2" id="KW-1185">Reference proteome</keyword>